<evidence type="ECO:0000313" key="2">
    <source>
        <dbReference type="EMBL" id="KAL0914342.1"/>
    </source>
</evidence>
<evidence type="ECO:0000313" key="3">
    <source>
        <dbReference type="Proteomes" id="UP001552299"/>
    </source>
</evidence>
<comment type="caution">
    <text evidence="2">The sequence shown here is derived from an EMBL/GenBank/DDBJ whole genome shotgun (WGS) entry which is preliminary data.</text>
</comment>
<dbReference type="EMBL" id="JANQDX010000012">
    <property type="protein sequence ID" value="KAL0914342.1"/>
    <property type="molecule type" value="Genomic_DNA"/>
</dbReference>
<reference evidence="2 3" key="1">
    <citation type="journal article" date="2024" name="Plant Biotechnol. J.">
        <title>Dendrobium thyrsiflorum genome and its molecular insights into genes involved in important horticultural traits.</title>
        <authorList>
            <person name="Chen B."/>
            <person name="Wang J.Y."/>
            <person name="Zheng P.J."/>
            <person name="Li K.L."/>
            <person name="Liang Y.M."/>
            <person name="Chen X.F."/>
            <person name="Zhang C."/>
            <person name="Zhao X."/>
            <person name="He X."/>
            <person name="Zhang G.Q."/>
            <person name="Liu Z.J."/>
            <person name="Xu Q."/>
        </authorList>
    </citation>
    <scope>NUCLEOTIDE SEQUENCE [LARGE SCALE GENOMIC DNA]</scope>
    <source>
        <strain evidence="2">GZMU011</strain>
    </source>
</reference>
<feature type="region of interest" description="Disordered" evidence="1">
    <location>
        <begin position="316"/>
        <end position="338"/>
    </location>
</feature>
<gene>
    <name evidence="2" type="ORF">M5K25_014685</name>
</gene>
<name>A0ABD0UNE9_DENTH</name>
<dbReference type="Proteomes" id="UP001552299">
    <property type="component" value="Unassembled WGS sequence"/>
</dbReference>
<keyword evidence="3" id="KW-1185">Reference proteome</keyword>
<evidence type="ECO:0000256" key="1">
    <source>
        <dbReference type="SAM" id="MobiDB-lite"/>
    </source>
</evidence>
<protein>
    <submittedName>
        <fullName evidence="2">Uncharacterized protein</fullName>
    </submittedName>
</protein>
<proteinExistence type="predicted"/>
<dbReference type="AlphaFoldDB" id="A0ABD0UNE9"/>
<accession>A0ABD0UNE9</accession>
<sequence>MPKIKHLSKLKPDVDILYPLTDAAACSFTKTATAEISVCTPMRELLLVVARGHPKPSPLLSLSRPLFLSPLRPTALLPLSSRRPLLHNPHPSFRQGCMGDPDFDHGFMFDDQGRTDILGSPSFDVYFRTEETVDDYVDRILYQLTLSIEQHIPPGRWYIVNCPPPSPDSATSPATTTLGFLLLSVALLPSIPTLEAHLVLVVVASRKDYINSMSLVASSGLHQVSVPCSCNDSEVPVGSERERKKKISSQIGGITEVEDKLKITYCQVRFASNKFSEKGYLAIQNARLRGKCKESNQVKRYERQLYATLPPRRIQRQRRNRLSHSARAAEERRGLKTPSPLRRPVSLFVLSDDLEWRYALVSRPRTGDGRREVDV</sequence>
<organism evidence="2 3">
    <name type="scientific">Dendrobium thyrsiflorum</name>
    <name type="common">Pinecone-like raceme dendrobium</name>
    <name type="synonym">Orchid</name>
    <dbReference type="NCBI Taxonomy" id="117978"/>
    <lineage>
        <taxon>Eukaryota</taxon>
        <taxon>Viridiplantae</taxon>
        <taxon>Streptophyta</taxon>
        <taxon>Embryophyta</taxon>
        <taxon>Tracheophyta</taxon>
        <taxon>Spermatophyta</taxon>
        <taxon>Magnoliopsida</taxon>
        <taxon>Liliopsida</taxon>
        <taxon>Asparagales</taxon>
        <taxon>Orchidaceae</taxon>
        <taxon>Epidendroideae</taxon>
        <taxon>Malaxideae</taxon>
        <taxon>Dendrobiinae</taxon>
        <taxon>Dendrobium</taxon>
    </lineage>
</organism>